<dbReference type="GO" id="GO:0003700">
    <property type="term" value="F:DNA-binding transcription factor activity"/>
    <property type="evidence" value="ECO:0007669"/>
    <property type="project" value="InterPro"/>
</dbReference>
<dbReference type="SMART" id="SM00342">
    <property type="entry name" value="HTH_ARAC"/>
    <property type="match status" value="1"/>
</dbReference>
<dbReference type="InterPro" id="IPR018062">
    <property type="entry name" value="HTH_AraC-typ_CS"/>
</dbReference>
<protein>
    <submittedName>
        <fullName evidence="5">AraC family transcriptional regulator</fullName>
    </submittedName>
</protein>
<dbReference type="EMBL" id="AORV01000009">
    <property type="protein sequence ID" value="EMS73998.1"/>
    <property type="molecule type" value="Genomic_DNA"/>
</dbReference>
<dbReference type="SUPFAM" id="SSF51215">
    <property type="entry name" value="Regulatory protein AraC"/>
    <property type="match status" value="1"/>
</dbReference>
<evidence type="ECO:0000256" key="2">
    <source>
        <dbReference type="ARBA" id="ARBA00023125"/>
    </source>
</evidence>
<keyword evidence="1" id="KW-0805">Transcription regulation</keyword>
<dbReference type="PATRIC" id="fig|1195236.3.peg.290"/>
<dbReference type="AlphaFoldDB" id="S0FZN6"/>
<dbReference type="SUPFAM" id="SSF46689">
    <property type="entry name" value="Homeodomain-like"/>
    <property type="match status" value="2"/>
</dbReference>
<evidence type="ECO:0000256" key="3">
    <source>
        <dbReference type="ARBA" id="ARBA00023163"/>
    </source>
</evidence>
<reference evidence="5 6" key="1">
    <citation type="journal article" date="2013" name="Genome Announc.">
        <title>Draft Genome Sequence of the Cellulolytic, Mesophilic, Anaerobic Bacterium Clostridium termitidis Strain CT1112 (DSM 5398).</title>
        <authorList>
            <person name="Lal S."/>
            <person name="Ramachandran U."/>
            <person name="Zhang X."/>
            <person name="Munir R."/>
            <person name="Sparling R."/>
            <person name="Levin D.B."/>
        </authorList>
    </citation>
    <scope>NUCLEOTIDE SEQUENCE [LARGE SCALE GENOMIC DNA]</scope>
    <source>
        <strain evidence="5 6">CT1112</strain>
    </source>
</reference>
<evidence type="ECO:0000313" key="6">
    <source>
        <dbReference type="Proteomes" id="UP000014155"/>
    </source>
</evidence>
<dbReference type="RefSeq" id="WP_004623164.1">
    <property type="nucleotide sequence ID" value="NZ_AORV01000009.1"/>
</dbReference>
<evidence type="ECO:0000259" key="4">
    <source>
        <dbReference type="PROSITE" id="PS01124"/>
    </source>
</evidence>
<dbReference type="Gene3D" id="1.10.10.60">
    <property type="entry name" value="Homeodomain-like"/>
    <property type="match status" value="2"/>
</dbReference>
<proteinExistence type="predicted"/>
<sequence length="273" mass="32264">MHWFKIPVTDPQLRYNTELLFDCIAYRKQRESVVLNPKGPGHYTFFFFYEPVYVGDGVKLSPVPPKTSMICRPLQTRHYGTDSSKWTHSWFSFNGTFADKLLRDYDIPVGMPFNPDNEFIVEKYILQLYGEIFDSPFPDLNILKNIFHNFIIELKRSIDKKTFKEQISPSIRDVKNFIDLNFTNKITLDSLCRIASLSKSQLINLFKLHYNITPVEYIIQLRLDEAKQLLIDINLSVHDVAREVGYDDIFYFSKLFKNRFGESPSKYRKYSYK</sequence>
<comment type="caution">
    <text evidence="5">The sequence shown here is derived from an EMBL/GenBank/DDBJ whole genome shotgun (WGS) entry which is preliminary data.</text>
</comment>
<dbReference type="InterPro" id="IPR020449">
    <property type="entry name" value="Tscrpt_reg_AraC-type_HTH"/>
</dbReference>
<dbReference type="Pfam" id="PF12833">
    <property type="entry name" value="HTH_18"/>
    <property type="match status" value="1"/>
</dbReference>
<dbReference type="PROSITE" id="PS00041">
    <property type="entry name" value="HTH_ARAC_FAMILY_1"/>
    <property type="match status" value="1"/>
</dbReference>
<accession>S0FZN6</accession>
<evidence type="ECO:0000313" key="5">
    <source>
        <dbReference type="EMBL" id="EMS73998.1"/>
    </source>
</evidence>
<dbReference type="eggNOG" id="COG2207">
    <property type="taxonomic scope" value="Bacteria"/>
</dbReference>
<dbReference type="PROSITE" id="PS01124">
    <property type="entry name" value="HTH_ARAC_FAMILY_2"/>
    <property type="match status" value="1"/>
</dbReference>
<dbReference type="PANTHER" id="PTHR43280:SF28">
    <property type="entry name" value="HTH-TYPE TRANSCRIPTIONAL ACTIVATOR RHAS"/>
    <property type="match status" value="1"/>
</dbReference>
<feature type="domain" description="HTH araC/xylS-type" evidence="4">
    <location>
        <begin position="172"/>
        <end position="270"/>
    </location>
</feature>
<keyword evidence="2" id="KW-0238">DNA-binding</keyword>
<dbReference type="PRINTS" id="PR00032">
    <property type="entry name" value="HTHARAC"/>
</dbReference>
<dbReference type="InterPro" id="IPR009057">
    <property type="entry name" value="Homeodomain-like_sf"/>
</dbReference>
<evidence type="ECO:0000256" key="1">
    <source>
        <dbReference type="ARBA" id="ARBA00023015"/>
    </source>
</evidence>
<dbReference type="STRING" id="1195236.CTER_5490"/>
<dbReference type="InterPro" id="IPR037923">
    <property type="entry name" value="HTH-like"/>
</dbReference>
<dbReference type="GO" id="GO:0043565">
    <property type="term" value="F:sequence-specific DNA binding"/>
    <property type="evidence" value="ECO:0007669"/>
    <property type="project" value="InterPro"/>
</dbReference>
<dbReference type="InterPro" id="IPR018060">
    <property type="entry name" value="HTH_AraC"/>
</dbReference>
<dbReference type="Proteomes" id="UP000014155">
    <property type="component" value="Unassembled WGS sequence"/>
</dbReference>
<organism evidence="5 6">
    <name type="scientific">Ruminiclostridium cellobioparum subsp. termitidis CT1112</name>
    <dbReference type="NCBI Taxonomy" id="1195236"/>
    <lineage>
        <taxon>Bacteria</taxon>
        <taxon>Bacillati</taxon>
        <taxon>Bacillota</taxon>
        <taxon>Clostridia</taxon>
        <taxon>Eubacteriales</taxon>
        <taxon>Oscillospiraceae</taxon>
        <taxon>Ruminiclostridium</taxon>
    </lineage>
</organism>
<keyword evidence="3" id="KW-0804">Transcription</keyword>
<name>S0FZN6_RUMCE</name>
<gene>
    <name evidence="5" type="ORF">CTER_5490</name>
</gene>
<dbReference type="PANTHER" id="PTHR43280">
    <property type="entry name" value="ARAC-FAMILY TRANSCRIPTIONAL REGULATOR"/>
    <property type="match status" value="1"/>
</dbReference>
<keyword evidence="6" id="KW-1185">Reference proteome</keyword>